<sequence length="208" mass="24021">MVVSHETLNYNSLVREDLTENCADLLFALVLGYDCLYYDQYSGYNSNYPYQGLGSSRNNYGRLECIRKCKASKTDYWQRFCPNKRTRLHCDNNYSIKIKTAKYGSFPCHPTNKQFKGYIKCQIAPAKVLAHTKAFCENQRECTGHASRTLFGKLALFYQACAKKHKLSFYAEYQCIPSKSFCGAYCKCRSASPIFIIRPRETTQCRLL</sequence>
<evidence type="ECO:0000313" key="1">
    <source>
        <dbReference type="EMBL" id="VDI04023.1"/>
    </source>
</evidence>
<organism evidence="1 2">
    <name type="scientific">Mytilus galloprovincialis</name>
    <name type="common">Mediterranean mussel</name>
    <dbReference type="NCBI Taxonomy" id="29158"/>
    <lineage>
        <taxon>Eukaryota</taxon>
        <taxon>Metazoa</taxon>
        <taxon>Spiralia</taxon>
        <taxon>Lophotrochozoa</taxon>
        <taxon>Mollusca</taxon>
        <taxon>Bivalvia</taxon>
        <taxon>Autobranchia</taxon>
        <taxon>Pteriomorphia</taxon>
        <taxon>Mytilida</taxon>
        <taxon>Mytiloidea</taxon>
        <taxon>Mytilidae</taxon>
        <taxon>Mytilinae</taxon>
        <taxon>Mytilus</taxon>
    </lineage>
</organism>
<reference evidence="1" key="1">
    <citation type="submission" date="2018-11" db="EMBL/GenBank/DDBJ databases">
        <authorList>
            <person name="Alioto T."/>
            <person name="Alioto T."/>
        </authorList>
    </citation>
    <scope>NUCLEOTIDE SEQUENCE</scope>
</reference>
<evidence type="ECO:0000313" key="2">
    <source>
        <dbReference type="Proteomes" id="UP000596742"/>
    </source>
</evidence>
<dbReference type="CDD" id="cd22823">
    <property type="entry name" value="Gal_Rha_Lectin"/>
    <property type="match status" value="1"/>
</dbReference>
<proteinExistence type="predicted"/>
<name>A0A8B6CE80_MYTGA</name>
<dbReference type="AlphaFoldDB" id="A0A8B6CE80"/>
<gene>
    <name evidence="1" type="ORF">MGAL_10B057578</name>
</gene>
<keyword evidence="2" id="KW-1185">Reference proteome</keyword>
<comment type="caution">
    <text evidence="1">The sequence shown here is derived from an EMBL/GenBank/DDBJ whole genome shotgun (WGS) entry which is preliminary data.</text>
</comment>
<dbReference type="EMBL" id="UYJE01001657">
    <property type="protein sequence ID" value="VDI04023.1"/>
    <property type="molecule type" value="Genomic_DNA"/>
</dbReference>
<dbReference type="InterPro" id="IPR043159">
    <property type="entry name" value="Lectin_gal-bd_sf"/>
</dbReference>
<dbReference type="Gene3D" id="2.60.120.740">
    <property type="match status" value="1"/>
</dbReference>
<dbReference type="Proteomes" id="UP000596742">
    <property type="component" value="Unassembled WGS sequence"/>
</dbReference>
<protein>
    <submittedName>
        <fullName evidence="1">Uncharacterized protein</fullName>
    </submittedName>
</protein>
<dbReference type="OrthoDB" id="6122975at2759"/>
<accession>A0A8B6CE80</accession>